<evidence type="ECO:0000313" key="4">
    <source>
        <dbReference type="EMBL" id="EAW19891.1"/>
    </source>
</evidence>
<dbReference type="GO" id="GO:0016491">
    <property type="term" value="F:oxidoreductase activity"/>
    <property type="evidence" value="ECO:0007669"/>
    <property type="project" value="UniProtKB-KW"/>
</dbReference>
<dbReference type="Proteomes" id="UP000006702">
    <property type="component" value="Unassembled WGS sequence"/>
</dbReference>
<gene>
    <name evidence="4" type="ORF">NFIA_095110</name>
</gene>
<dbReference type="EMBL" id="DS027694">
    <property type="protein sequence ID" value="EAW19891.1"/>
    <property type="molecule type" value="Genomic_DNA"/>
</dbReference>
<protein>
    <recommendedName>
        <fullName evidence="6">Short-chain dehydrogenase</fullName>
    </recommendedName>
</protein>
<sequence length="144" mass="15825">MTTPAATTQDGYEVQFGTNHMGYALLTKLLLPVLEQTANAPNSNVRIINLSSSAHNQGPKEGLLLSEVKSPMASTSTWRFFVIPVKDGALNELWTATGPNEDVKQAAFYYPVGVEFHGSPMVNDPKMAEKLWDSTETEPREHGF</sequence>
<dbReference type="VEuPathDB" id="FungiDB:NFIA_095110"/>
<dbReference type="RefSeq" id="XP_001261788.1">
    <property type="nucleotide sequence ID" value="XM_001261787.1"/>
</dbReference>
<dbReference type="PANTHER" id="PTHR24320:SF282">
    <property type="entry name" value="WW DOMAIN-CONTAINING OXIDOREDUCTASE"/>
    <property type="match status" value="1"/>
</dbReference>
<dbReference type="OrthoDB" id="191139at2759"/>
<dbReference type="KEGG" id="nfi:NFIA_095110"/>
<proteinExistence type="inferred from homology"/>
<keyword evidence="5" id="KW-1185">Reference proteome</keyword>
<evidence type="ECO:0000256" key="2">
    <source>
        <dbReference type="ARBA" id="ARBA00022857"/>
    </source>
</evidence>
<comment type="similarity">
    <text evidence="1">Belongs to the short-chain dehydrogenases/reductases (SDR) family.</text>
</comment>
<dbReference type="eggNOG" id="KOG1208">
    <property type="taxonomic scope" value="Eukaryota"/>
</dbReference>
<dbReference type="SUPFAM" id="SSF51735">
    <property type="entry name" value="NAD(P)-binding Rossmann-fold domains"/>
    <property type="match status" value="1"/>
</dbReference>
<keyword evidence="3" id="KW-0560">Oxidoreductase</keyword>
<evidence type="ECO:0008006" key="6">
    <source>
        <dbReference type="Google" id="ProtNLM"/>
    </source>
</evidence>
<dbReference type="Gene3D" id="3.40.50.720">
    <property type="entry name" value="NAD(P)-binding Rossmann-like Domain"/>
    <property type="match status" value="1"/>
</dbReference>
<name>A1DAK1_NEOFI</name>
<dbReference type="AlphaFoldDB" id="A1DAK1"/>
<dbReference type="InterPro" id="IPR036291">
    <property type="entry name" value="NAD(P)-bd_dom_sf"/>
</dbReference>
<dbReference type="HOGENOM" id="CLU_1796993_0_0_1"/>
<keyword evidence="2" id="KW-0521">NADP</keyword>
<dbReference type="GeneID" id="4588888"/>
<dbReference type="PANTHER" id="PTHR24320">
    <property type="entry name" value="RETINOL DEHYDROGENASE"/>
    <property type="match status" value="1"/>
</dbReference>
<evidence type="ECO:0000256" key="1">
    <source>
        <dbReference type="ARBA" id="ARBA00006484"/>
    </source>
</evidence>
<organism evidence="4 5">
    <name type="scientific">Neosartorya fischeri (strain ATCC 1020 / DSM 3700 / CBS 544.65 / FGSC A1164 / JCM 1740 / NRRL 181 / WB 181)</name>
    <name type="common">Aspergillus fischerianus</name>
    <dbReference type="NCBI Taxonomy" id="331117"/>
    <lineage>
        <taxon>Eukaryota</taxon>
        <taxon>Fungi</taxon>
        <taxon>Dikarya</taxon>
        <taxon>Ascomycota</taxon>
        <taxon>Pezizomycotina</taxon>
        <taxon>Eurotiomycetes</taxon>
        <taxon>Eurotiomycetidae</taxon>
        <taxon>Eurotiales</taxon>
        <taxon>Aspergillaceae</taxon>
        <taxon>Aspergillus</taxon>
        <taxon>Aspergillus subgen. Fumigati</taxon>
    </lineage>
</organism>
<evidence type="ECO:0000313" key="5">
    <source>
        <dbReference type="Proteomes" id="UP000006702"/>
    </source>
</evidence>
<reference evidence="5" key="1">
    <citation type="journal article" date="2008" name="PLoS Genet.">
        <title>Genomic islands in the pathogenic filamentous fungus Aspergillus fumigatus.</title>
        <authorList>
            <person name="Fedorova N.D."/>
            <person name="Khaldi N."/>
            <person name="Joardar V.S."/>
            <person name="Maiti R."/>
            <person name="Amedeo P."/>
            <person name="Anderson M.J."/>
            <person name="Crabtree J."/>
            <person name="Silva J.C."/>
            <person name="Badger J.H."/>
            <person name="Albarraq A."/>
            <person name="Angiuoli S."/>
            <person name="Bussey H."/>
            <person name="Bowyer P."/>
            <person name="Cotty P.J."/>
            <person name="Dyer P.S."/>
            <person name="Egan A."/>
            <person name="Galens K."/>
            <person name="Fraser-Liggett C.M."/>
            <person name="Haas B.J."/>
            <person name="Inman J.M."/>
            <person name="Kent R."/>
            <person name="Lemieux S."/>
            <person name="Malavazi I."/>
            <person name="Orvis J."/>
            <person name="Roemer T."/>
            <person name="Ronning C.M."/>
            <person name="Sundaram J.P."/>
            <person name="Sutton G."/>
            <person name="Turner G."/>
            <person name="Venter J.C."/>
            <person name="White O.R."/>
            <person name="Whitty B.R."/>
            <person name="Youngman P."/>
            <person name="Wolfe K.H."/>
            <person name="Goldman G.H."/>
            <person name="Wortman J.R."/>
            <person name="Jiang B."/>
            <person name="Denning D.W."/>
            <person name="Nierman W.C."/>
        </authorList>
    </citation>
    <scope>NUCLEOTIDE SEQUENCE [LARGE SCALE GENOMIC DNA]</scope>
    <source>
        <strain evidence="5">ATCC 1020 / DSM 3700 / CBS 544.65 / FGSC A1164 / JCM 1740 / NRRL 181 / WB 181</strain>
    </source>
</reference>
<evidence type="ECO:0000256" key="3">
    <source>
        <dbReference type="ARBA" id="ARBA00023002"/>
    </source>
</evidence>
<accession>A1DAK1</accession>